<reference evidence="1 2" key="1">
    <citation type="journal article" date="2005" name="Nature">
        <title>The genome of the social amoeba Dictyostelium discoideum.</title>
        <authorList>
            <consortium name="The Dictyostelium discoideum Sequencing Consortium"/>
            <person name="Eichinger L."/>
            <person name="Pachebat J.A."/>
            <person name="Glockner G."/>
            <person name="Rajandream M.A."/>
            <person name="Sucgang R."/>
            <person name="Berriman M."/>
            <person name="Song J."/>
            <person name="Olsen R."/>
            <person name="Szafranski K."/>
            <person name="Xu Q."/>
            <person name="Tunggal B."/>
            <person name="Kummerfeld S."/>
            <person name="Madera M."/>
            <person name="Konfortov B.A."/>
            <person name="Rivero F."/>
            <person name="Bankier A.T."/>
            <person name="Lehmann R."/>
            <person name="Hamlin N."/>
            <person name="Davies R."/>
            <person name="Gaudet P."/>
            <person name="Fey P."/>
            <person name="Pilcher K."/>
            <person name="Chen G."/>
            <person name="Saunders D."/>
            <person name="Sodergren E."/>
            <person name="Davis P."/>
            <person name="Kerhornou A."/>
            <person name="Nie X."/>
            <person name="Hall N."/>
            <person name="Anjard C."/>
            <person name="Hemphill L."/>
            <person name="Bason N."/>
            <person name="Farbrother P."/>
            <person name="Desany B."/>
            <person name="Just E."/>
            <person name="Morio T."/>
            <person name="Rost R."/>
            <person name="Churcher C."/>
            <person name="Cooper J."/>
            <person name="Haydock S."/>
            <person name="van Driessche N."/>
            <person name="Cronin A."/>
            <person name="Goodhead I."/>
            <person name="Muzny D."/>
            <person name="Mourier T."/>
            <person name="Pain A."/>
            <person name="Lu M."/>
            <person name="Harper D."/>
            <person name="Lindsay R."/>
            <person name="Hauser H."/>
            <person name="James K."/>
            <person name="Quiles M."/>
            <person name="Madan Babu M."/>
            <person name="Saito T."/>
            <person name="Buchrieser C."/>
            <person name="Wardroper A."/>
            <person name="Felder M."/>
            <person name="Thangavelu M."/>
            <person name="Johnson D."/>
            <person name="Knights A."/>
            <person name="Loulseged H."/>
            <person name="Mungall K."/>
            <person name="Oliver K."/>
            <person name="Price C."/>
            <person name="Quail M.A."/>
            <person name="Urushihara H."/>
            <person name="Hernandez J."/>
            <person name="Rabbinowitsch E."/>
            <person name="Steffen D."/>
            <person name="Sanders M."/>
            <person name="Ma J."/>
            <person name="Kohara Y."/>
            <person name="Sharp S."/>
            <person name="Simmonds M."/>
            <person name="Spiegler S."/>
            <person name="Tivey A."/>
            <person name="Sugano S."/>
            <person name="White B."/>
            <person name="Walker D."/>
            <person name="Woodward J."/>
            <person name="Winckler T."/>
            <person name="Tanaka Y."/>
            <person name="Shaulsky G."/>
            <person name="Schleicher M."/>
            <person name="Weinstock G."/>
            <person name="Rosenthal A."/>
            <person name="Cox E.C."/>
            <person name="Chisholm R.L."/>
            <person name="Gibbs R."/>
            <person name="Loomis W.F."/>
            <person name="Platzer M."/>
            <person name="Kay R.R."/>
            <person name="Williams J."/>
            <person name="Dear P.H."/>
            <person name="Noegel A.A."/>
            <person name="Barrell B."/>
            <person name="Kuspa A."/>
        </authorList>
    </citation>
    <scope>NUCLEOTIDE SEQUENCE [LARGE SCALE GENOMIC DNA]</scope>
    <source>
        <strain evidence="1 2">AX4</strain>
    </source>
</reference>
<dbReference type="Proteomes" id="UP000002195">
    <property type="component" value="Unassembled WGS sequence"/>
</dbReference>
<gene>
    <name evidence="1" type="ORF">DDB_G0270888</name>
</gene>
<comment type="caution">
    <text evidence="1">The sequence shown here is derived from an EMBL/GenBank/DDBJ whole genome shotgun (WGS) entry which is preliminary data.</text>
</comment>
<dbReference type="AlphaFoldDB" id="Q55DS7"/>
<dbReference type="HOGENOM" id="CLU_083757_0_0_1"/>
<dbReference type="dictyBase" id="DDB_G0270888"/>
<dbReference type="RefSeq" id="XP_646054.1">
    <property type="nucleotide sequence ID" value="XM_640962.1"/>
</dbReference>
<accession>Q55DS7</accession>
<dbReference type="EMBL" id="AAFI02000005">
    <property type="protein sequence ID" value="EAL72794.1"/>
    <property type="molecule type" value="Genomic_DNA"/>
</dbReference>
<dbReference type="PaxDb" id="44689-DDB0216665"/>
<dbReference type="GeneID" id="8617001"/>
<dbReference type="FunCoup" id="Q55DS7">
    <property type="interactions" value="161"/>
</dbReference>
<dbReference type="KEGG" id="ddi:DDB_G0270888"/>
<name>Q55DS7_DICDI</name>
<sequence length="236" mass="27625">MNNNFFNLISNKFVFNEELLNNSTYKIRLYYPNTAELNSNTLKFIDNTLLKDKTIIRKSKGITVLGRILKENLKHLHDSFCTFQIKDEDGIYRIQRFIPYFPNHHYLHFYTFTKNITKAITKEDVQTNMGVEAVEVDECNVKIMNDVHRYSAIILFNKSTNTNIINNQIQSYKNNNNQIKVYFCESISREDREEAKKKNKKQTTTNQAINNTNIIQAIITTTKISTTTTKQSSQIN</sequence>
<evidence type="ECO:0000313" key="1">
    <source>
        <dbReference type="EMBL" id="EAL72794.1"/>
    </source>
</evidence>
<dbReference type="InParanoid" id="Q55DS7"/>
<protein>
    <submittedName>
        <fullName evidence="1">Uncharacterized protein</fullName>
    </submittedName>
</protein>
<keyword evidence="2" id="KW-1185">Reference proteome</keyword>
<dbReference type="PhylomeDB" id="Q55DS7"/>
<evidence type="ECO:0000313" key="2">
    <source>
        <dbReference type="Proteomes" id="UP000002195"/>
    </source>
</evidence>
<proteinExistence type="predicted"/>
<organism evidence="1 2">
    <name type="scientific">Dictyostelium discoideum</name>
    <name type="common">Social amoeba</name>
    <dbReference type="NCBI Taxonomy" id="44689"/>
    <lineage>
        <taxon>Eukaryota</taxon>
        <taxon>Amoebozoa</taxon>
        <taxon>Evosea</taxon>
        <taxon>Eumycetozoa</taxon>
        <taxon>Dictyostelia</taxon>
        <taxon>Dictyosteliales</taxon>
        <taxon>Dictyosteliaceae</taxon>
        <taxon>Dictyostelium</taxon>
    </lineage>
</organism>
<dbReference type="VEuPathDB" id="AmoebaDB:DDB_G0270888"/>